<proteinExistence type="predicted"/>
<feature type="transmembrane region" description="Helical" evidence="1">
    <location>
        <begin position="84"/>
        <end position="101"/>
    </location>
</feature>
<reference evidence="2 3" key="1">
    <citation type="journal article" date="2016" name="Nat. Commun.">
        <title>Thousands of microbial genomes shed light on interconnected biogeochemical processes in an aquifer system.</title>
        <authorList>
            <person name="Anantharaman K."/>
            <person name="Brown C.T."/>
            <person name="Hug L.A."/>
            <person name="Sharon I."/>
            <person name="Castelle C.J."/>
            <person name="Probst A.J."/>
            <person name="Thomas B.C."/>
            <person name="Singh A."/>
            <person name="Wilkins M.J."/>
            <person name="Karaoz U."/>
            <person name="Brodie E.L."/>
            <person name="Williams K.H."/>
            <person name="Hubbard S.S."/>
            <person name="Banfield J.F."/>
        </authorList>
    </citation>
    <scope>NUCLEOTIDE SEQUENCE [LARGE SCALE GENOMIC DNA]</scope>
</reference>
<feature type="transmembrane region" description="Helical" evidence="1">
    <location>
        <begin position="107"/>
        <end position="126"/>
    </location>
</feature>
<keyword evidence="1" id="KW-1133">Transmembrane helix</keyword>
<feature type="transmembrane region" description="Helical" evidence="1">
    <location>
        <begin position="325"/>
        <end position="345"/>
    </location>
</feature>
<keyword evidence="1" id="KW-0472">Membrane</keyword>
<sequence>MKQFSNFVTPSLIFIFSFLILARFKIDPDLGWHLAYGREFLENGQIVRGDVFSWTMPGYVWGNSYFFYQIAASFLFLKFGHITTSFIFALLNSFGVMILVLGQRLNLWKVLAILLGAIIVTVNLSVRPHSLSFVMFAVLLVLFEKGFFKKFSHVLFWFLFFALWANLHRGFIIGILTLAGYLFLAFLGWKKKEKRFLKIGLLCVAAAFLGGLVTPFPLGPIKSGIFFDLTSPGNLLNIAEWQPLVVYFPINLLFALSGIIFIYVFLKNIKTANPIWFILAALFFTLPFLATNFVFYWGAIFIFITGRYFDFKLELGRSFATRLPIILSTIALVATIFLTFFENVLKSRDLEKRLVLDKYPVAAAQFLQKENLREGLFNEYSWGGFIDWQYPAIKVFIDGRMAGWRMADGSSILSDYLAIRKGDCTIAQKYQVKVLLLKRDSKVDCFNDFVIIYEDSVAKIYTKTI</sequence>
<feature type="transmembrane region" description="Helical" evidence="1">
    <location>
        <begin position="171"/>
        <end position="189"/>
    </location>
</feature>
<evidence type="ECO:0000256" key="1">
    <source>
        <dbReference type="SAM" id="Phobius"/>
    </source>
</evidence>
<organism evidence="2 3">
    <name type="scientific">Candidatus Curtissbacteria bacterium RIFCSPLOWO2_02_FULL_40_13b</name>
    <dbReference type="NCBI Taxonomy" id="1797733"/>
    <lineage>
        <taxon>Bacteria</taxon>
        <taxon>Candidatus Curtissiibacteriota</taxon>
    </lineage>
</organism>
<feature type="transmembrane region" description="Helical" evidence="1">
    <location>
        <begin position="278"/>
        <end position="305"/>
    </location>
</feature>
<feature type="transmembrane region" description="Helical" evidence="1">
    <location>
        <begin position="196"/>
        <end position="218"/>
    </location>
</feature>
<keyword evidence="1" id="KW-0812">Transmembrane</keyword>
<feature type="transmembrane region" description="Helical" evidence="1">
    <location>
        <begin position="7"/>
        <end position="26"/>
    </location>
</feature>
<evidence type="ECO:0000313" key="3">
    <source>
        <dbReference type="Proteomes" id="UP000178845"/>
    </source>
</evidence>
<evidence type="ECO:0000313" key="2">
    <source>
        <dbReference type="EMBL" id="OGE06845.1"/>
    </source>
</evidence>
<comment type="caution">
    <text evidence="2">The sequence shown here is derived from an EMBL/GenBank/DDBJ whole genome shotgun (WGS) entry which is preliminary data.</text>
</comment>
<dbReference type="AlphaFoldDB" id="A0A1F5HS68"/>
<dbReference type="EMBL" id="MFBW01000041">
    <property type="protein sequence ID" value="OGE06845.1"/>
    <property type="molecule type" value="Genomic_DNA"/>
</dbReference>
<evidence type="ECO:0008006" key="4">
    <source>
        <dbReference type="Google" id="ProtNLM"/>
    </source>
</evidence>
<name>A0A1F5HS68_9BACT</name>
<accession>A0A1F5HS68</accession>
<feature type="transmembrane region" description="Helical" evidence="1">
    <location>
        <begin position="244"/>
        <end position="266"/>
    </location>
</feature>
<dbReference type="Proteomes" id="UP000178845">
    <property type="component" value="Unassembled WGS sequence"/>
</dbReference>
<protein>
    <recommendedName>
        <fullName evidence="4">Glycosyltransferase RgtA/B/C/D-like domain-containing protein</fullName>
    </recommendedName>
</protein>
<gene>
    <name evidence="2" type="ORF">A3I53_01180</name>
</gene>